<evidence type="ECO:0000313" key="9">
    <source>
        <dbReference type="EMBL" id="SET59048.1"/>
    </source>
</evidence>
<dbReference type="InterPro" id="IPR023997">
    <property type="entry name" value="TonB-dep_OMP_SusC/RagA_CS"/>
</dbReference>
<dbReference type="InterPro" id="IPR039426">
    <property type="entry name" value="TonB-dep_rcpt-like"/>
</dbReference>
<dbReference type="Pfam" id="PF07715">
    <property type="entry name" value="Plug"/>
    <property type="match status" value="1"/>
</dbReference>
<dbReference type="PROSITE" id="PS52016">
    <property type="entry name" value="TONB_DEPENDENT_REC_3"/>
    <property type="match status" value="1"/>
</dbReference>
<comment type="similarity">
    <text evidence="7">Belongs to the TonB-dependent receptor family.</text>
</comment>
<dbReference type="EMBL" id="FOHS01000002">
    <property type="protein sequence ID" value="SET59048.1"/>
    <property type="molecule type" value="Genomic_DNA"/>
</dbReference>
<dbReference type="Gene3D" id="2.170.130.10">
    <property type="entry name" value="TonB-dependent receptor, plug domain"/>
    <property type="match status" value="1"/>
</dbReference>
<gene>
    <name evidence="9" type="ORF">SAMN04487998_2321</name>
</gene>
<feature type="domain" description="Secretin/TonB short N-terminal" evidence="8">
    <location>
        <begin position="63"/>
        <end position="114"/>
    </location>
</feature>
<dbReference type="STRING" id="82805.SAMN04487998_2321"/>
<dbReference type="Pfam" id="PF07660">
    <property type="entry name" value="STN"/>
    <property type="match status" value="1"/>
</dbReference>
<dbReference type="AlphaFoldDB" id="A0A1I0FL66"/>
<dbReference type="InterPro" id="IPR023996">
    <property type="entry name" value="TonB-dep_OMP_SusC/RagA"/>
</dbReference>
<evidence type="ECO:0000256" key="6">
    <source>
        <dbReference type="ARBA" id="ARBA00023237"/>
    </source>
</evidence>
<evidence type="ECO:0000256" key="3">
    <source>
        <dbReference type="ARBA" id="ARBA00022452"/>
    </source>
</evidence>
<proteinExistence type="inferred from homology"/>
<dbReference type="Proteomes" id="UP000198697">
    <property type="component" value="Unassembled WGS sequence"/>
</dbReference>
<accession>A0A1I0FL66</accession>
<dbReference type="NCBIfam" id="TIGR04057">
    <property type="entry name" value="SusC_RagA_signa"/>
    <property type="match status" value="1"/>
</dbReference>
<dbReference type="Gene3D" id="3.55.50.30">
    <property type="match status" value="1"/>
</dbReference>
<dbReference type="InterPro" id="IPR008969">
    <property type="entry name" value="CarboxyPept-like_regulatory"/>
</dbReference>
<dbReference type="Gene3D" id="2.40.170.20">
    <property type="entry name" value="TonB-dependent receptor, beta-barrel domain"/>
    <property type="match status" value="1"/>
</dbReference>
<keyword evidence="2 7" id="KW-0813">Transport</keyword>
<organism evidence="9 10">
    <name type="scientific">Hymenobacter actinosclerus</name>
    <dbReference type="NCBI Taxonomy" id="82805"/>
    <lineage>
        <taxon>Bacteria</taxon>
        <taxon>Pseudomonadati</taxon>
        <taxon>Bacteroidota</taxon>
        <taxon>Cytophagia</taxon>
        <taxon>Cytophagales</taxon>
        <taxon>Hymenobacteraceae</taxon>
        <taxon>Hymenobacter</taxon>
    </lineage>
</organism>
<comment type="subcellular location">
    <subcellularLocation>
        <location evidence="1 7">Cell outer membrane</location>
        <topology evidence="1 7">Multi-pass membrane protein</topology>
    </subcellularLocation>
</comment>
<keyword evidence="6 7" id="KW-0998">Cell outer membrane</keyword>
<keyword evidence="5 7" id="KW-0472">Membrane</keyword>
<reference evidence="10" key="1">
    <citation type="submission" date="2016-10" db="EMBL/GenBank/DDBJ databases">
        <authorList>
            <person name="Varghese N."/>
            <person name="Submissions S."/>
        </authorList>
    </citation>
    <scope>NUCLEOTIDE SEQUENCE [LARGE SCALE GENOMIC DNA]</scope>
    <source>
        <strain evidence="10">DSM 15310</strain>
    </source>
</reference>
<name>A0A1I0FL66_9BACT</name>
<dbReference type="GO" id="GO:0009279">
    <property type="term" value="C:cell outer membrane"/>
    <property type="evidence" value="ECO:0007669"/>
    <property type="project" value="UniProtKB-SubCell"/>
</dbReference>
<evidence type="ECO:0000256" key="4">
    <source>
        <dbReference type="ARBA" id="ARBA00022692"/>
    </source>
</evidence>
<protein>
    <submittedName>
        <fullName evidence="9">TonB-linked outer membrane protein, SusC/RagA family</fullName>
    </submittedName>
</protein>
<dbReference type="SUPFAM" id="SSF56935">
    <property type="entry name" value="Porins"/>
    <property type="match status" value="1"/>
</dbReference>
<keyword evidence="4 7" id="KW-0812">Transmembrane</keyword>
<dbReference type="RefSeq" id="WP_092771520.1">
    <property type="nucleotide sequence ID" value="NZ_FOHS01000002.1"/>
</dbReference>
<dbReference type="Pfam" id="PF13715">
    <property type="entry name" value="CarbopepD_reg_2"/>
    <property type="match status" value="1"/>
</dbReference>
<dbReference type="InterPro" id="IPR012910">
    <property type="entry name" value="Plug_dom"/>
</dbReference>
<keyword evidence="10" id="KW-1185">Reference proteome</keyword>
<dbReference type="InterPro" id="IPR037066">
    <property type="entry name" value="Plug_dom_sf"/>
</dbReference>
<dbReference type="NCBIfam" id="TIGR04056">
    <property type="entry name" value="OMP_RagA_SusC"/>
    <property type="match status" value="1"/>
</dbReference>
<sequence>MKRHVTSLLTAVGRPGRARATGLLVLLSGWQVQAASFAQTITLAERNQPLTEVLRKIEQQSGYALLYNTQMMQAARPVTLSVRGASLTEALDQCFAGQPLTYTIEQNAIVVKPRPAAAPPAPRAAAVARPITGRVTDGQGQGLPGVTVRVLGTTAGTTTGPDGTFQLDVPDGATTLSFSFVGFATQEVALGSRTDFSIRLAEASALLDAVTVTGYTSYSRDNSASAATTVTSAKIEQVPLPGIDQILQGRVPGLNVLSNSGQPGSATTSVTIRGLGTLNGSSAPLYIMDGIPIEANYFQTLNANDIASVTVLKDASAKALYGSRGSNGVIVITTKKGQSGRLAVDYTVQTGFSNLTSPRFVMMNTEERLRFEEEVGLEIGRNIGPGWTYSPRNPAYAKQTPAQQQRSNFILDSLGGINTDWRDQFFQRARFTEHQVSLSGGSENVRFYNSFNYFSQDGIARRTGMDRYTVRSNVDFKGKKLSGSVNLLLGLSNSSFTEGEGGTGVGSSMASVYYALPYEYPYAADGTMVLPNTKGYSYLDQREGTIGLDRLQNSSNKTQQAKTTLGGTLSYTIVPGLVASTRAGLDFRNSLDQVYINPDSYYGTRSNSNTLGGRGRFEEGVRQNYSLVSTTGLNFNRMFSEVHDVEVGAYFESLFDNYRGFGYAGFGLDGRLPETPAAITASTTYLPRLSGARTQSALHSFIGTGRYTYNGRYTLTGSYRVDGSSKVPSKNRWHSFYSVGANWNIKDEAFLRDASLLSTLRLRGSYGLTASPFGGNFLYRATYDVGSSYGGATALRPTNPGNPNFDWEYVAETNVGLDVGLLPGSRIRLVVDAYNRITRNMFVDQPLSATAGFATYSLSTGRLRNRGIEADLQGDVLNKGDVRWTVGTNVAYNKNEILELGNGLNNLPDGDTRLLRIGEPIGSYYAPKWAGVDPANGDALYYNQDGSTTNVYNANAQSTTGVGVLYPTITGGVSTDVSWKGLSLSALFVYVSDVKRWNNEDFYNENQRYMTSNQSVRMLNDRWKKPGDNAILQRIDVPRNFTSKDIQDASFGRLRNVQLAYALPAPLLQKVGVVRGVRLQLQAQNLFTFTSWRGLDPENNSQYGRFQYPSARTYTAGLTVNL</sequence>
<dbReference type="InterPro" id="IPR011662">
    <property type="entry name" value="Secretin/TonB_short_N"/>
</dbReference>
<dbReference type="Gene3D" id="2.60.40.1120">
    <property type="entry name" value="Carboxypeptidase-like, regulatory domain"/>
    <property type="match status" value="1"/>
</dbReference>
<evidence type="ECO:0000256" key="7">
    <source>
        <dbReference type="PROSITE-ProRule" id="PRU01360"/>
    </source>
</evidence>
<evidence type="ECO:0000259" key="8">
    <source>
        <dbReference type="SMART" id="SM00965"/>
    </source>
</evidence>
<evidence type="ECO:0000256" key="1">
    <source>
        <dbReference type="ARBA" id="ARBA00004571"/>
    </source>
</evidence>
<evidence type="ECO:0000313" key="10">
    <source>
        <dbReference type="Proteomes" id="UP000198697"/>
    </source>
</evidence>
<keyword evidence="3 7" id="KW-1134">Transmembrane beta strand</keyword>
<dbReference type="OrthoDB" id="9768177at2"/>
<evidence type="ECO:0000256" key="2">
    <source>
        <dbReference type="ARBA" id="ARBA00022448"/>
    </source>
</evidence>
<evidence type="ECO:0000256" key="5">
    <source>
        <dbReference type="ARBA" id="ARBA00023136"/>
    </source>
</evidence>
<dbReference type="SUPFAM" id="SSF49464">
    <property type="entry name" value="Carboxypeptidase regulatory domain-like"/>
    <property type="match status" value="1"/>
</dbReference>
<dbReference type="SMART" id="SM00965">
    <property type="entry name" value="STN"/>
    <property type="match status" value="1"/>
</dbReference>
<dbReference type="InterPro" id="IPR036942">
    <property type="entry name" value="Beta-barrel_TonB_sf"/>
</dbReference>